<sequence>MSFSGTPLGQGRRLDHQTFLNKNHLASNNSSNNNNSFRQHNPPTSPQRSIPTSYAYGAPTAGSRSPPKPASAASSHSVPDLAAENTASEPALARYARLKREQSLNTQSGPLHPEKWSVKDTSVNIAAAFSQAASTSFGDMPPSNPNNSWASGSQTNLNVPRSTSVEYEKETHSTSARRLAVPPNRLTQRSSRKPLSKQTSGLTHVSDSEGEENTESVSYIGRGKSPFEQAVDISKRVLETATSIYMRQRSQEPANISGGTDSSYDYASEEREYQEMQRQQQVAQEQSQQVSSRRNGAAHKRGRMSLDNKAYRPSASDLEEDSEGELSDDGKKRRKKIKKKDLGGGPLTSLPVAGYDKRRKKKTRGSKGNAAEGEEEGDSSSGSEQHSSAQTASNNRGSVIRTSVPPPSTRSSIPRGSIPPQPLHHHTIPDEDLIAVDAGLHSIPETDEPPLVDGWGNDEPSSSRSFSVGGLLGKVVNRVVRIVLRCLAFVVRVITLVFLLLGRVLGTVVDIVYQRPVSWFSSINPGPVVLLGKYAISAAILYAAWYVLHDPVLQWIPARTAPAPYLPPNAPVANLDELSARLQSLESALSGLSLDQQRTRAQQDLEARAKADVVNRIYVLEARLREETKRSAESEDHLKALANQGLVEMRRDMEVLQAQLHAVETAPRPDAGPVTTSDEEARAKLRALEERLGGVEGGVKEALELGKSAVKAGGAVTAPGAPWWTNLAGIGSEPGLTIKSTDGQDVTSLIDRLVDSAVARYGTQDIISRADFALHSAGARVLPSLTSGTLELRPQTLRGQVVGLVTGHGYQVGRSPITALHQELHTGHCWPMAGAEGQLSVALAFPVFISEITIDHVAKEVAFDMSSAPRDMEVWGLVEGQDNLAKLEAWREEKARRRDEARRAAEEAGVEYVEEAEEEYPSLLANSDPYIRLATFTYDIHAPQNIQTFPVSQEIYDLGIDFGIVSLAIKNNWGKAGYTCLYRFRVHGEQMGAVPLPSLEDLA</sequence>
<dbReference type="Proteomes" id="UP000790709">
    <property type="component" value="Unassembled WGS sequence"/>
</dbReference>
<protein>
    <submittedName>
        <fullName evidence="1">Uncharacterized protein</fullName>
    </submittedName>
</protein>
<reference evidence="1" key="1">
    <citation type="journal article" date="2021" name="New Phytol.">
        <title>Evolutionary innovations through gain and loss of genes in the ectomycorrhizal Boletales.</title>
        <authorList>
            <person name="Wu G."/>
            <person name="Miyauchi S."/>
            <person name="Morin E."/>
            <person name="Kuo A."/>
            <person name="Drula E."/>
            <person name="Varga T."/>
            <person name="Kohler A."/>
            <person name="Feng B."/>
            <person name="Cao Y."/>
            <person name="Lipzen A."/>
            <person name="Daum C."/>
            <person name="Hundley H."/>
            <person name="Pangilinan J."/>
            <person name="Johnson J."/>
            <person name="Barry K."/>
            <person name="LaButti K."/>
            <person name="Ng V."/>
            <person name="Ahrendt S."/>
            <person name="Min B."/>
            <person name="Choi I.G."/>
            <person name="Park H."/>
            <person name="Plett J.M."/>
            <person name="Magnuson J."/>
            <person name="Spatafora J.W."/>
            <person name="Nagy L.G."/>
            <person name="Henrissat B."/>
            <person name="Grigoriev I.V."/>
            <person name="Yang Z.L."/>
            <person name="Xu J."/>
            <person name="Martin F.M."/>
        </authorList>
    </citation>
    <scope>NUCLEOTIDE SEQUENCE</scope>
    <source>
        <strain evidence="1">KUC20120723A-06</strain>
    </source>
</reference>
<name>A0ACB8B817_9AGAM</name>
<dbReference type="EMBL" id="MU266545">
    <property type="protein sequence ID" value="KAH7921043.1"/>
    <property type="molecule type" value="Genomic_DNA"/>
</dbReference>
<organism evidence="1 2">
    <name type="scientific">Leucogyrophana mollusca</name>
    <dbReference type="NCBI Taxonomy" id="85980"/>
    <lineage>
        <taxon>Eukaryota</taxon>
        <taxon>Fungi</taxon>
        <taxon>Dikarya</taxon>
        <taxon>Basidiomycota</taxon>
        <taxon>Agaricomycotina</taxon>
        <taxon>Agaricomycetes</taxon>
        <taxon>Agaricomycetidae</taxon>
        <taxon>Boletales</taxon>
        <taxon>Boletales incertae sedis</taxon>
        <taxon>Leucogyrophana</taxon>
    </lineage>
</organism>
<proteinExistence type="predicted"/>
<comment type="caution">
    <text evidence="1">The sequence shown here is derived from an EMBL/GenBank/DDBJ whole genome shotgun (WGS) entry which is preliminary data.</text>
</comment>
<evidence type="ECO:0000313" key="2">
    <source>
        <dbReference type="Proteomes" id="UP000790709"/>
    </source>
</evidence>
<keyword evidence="2" id="KW-1185">Reference proteome</keyword>
<accession>A0ACB8B817</accession>
<gene>
    <name evidence="1" type="ORF">BV22DRAFT_1097203</name>
</gene>
<evidence type="ECO:0000313" key="1">
    <source>
        <dbReference type="EMBL" id="KAH7921043.1"/>
    </source>
</evidence>